<accession>A0A1Q3BRV5</accession>
<gene>
    <name evidence="3" type="ORF">CFOL_v3_14229</name>
</gene>
<keyword evidence="4" id="KW-1185">Reference proteome</keyword>
<dbReference type="Proteomes" id="UP000187406">
    <property type="component" value="Unassembled WGS sequence"/>
</dbReference>
<protein>
    <submittedName>
        <fullName evidence="3">Uncharacterized protein</fullName>
    </submittedName>
</protein>
<evidence type="ECO:0000313" key="4">
    <source>
        <dbReference type="Proteomes" id="UP000187406"/>
    </source>
</evidence>
<keyword evidence="2" id="KW-0812">Transmembrane</keyword>
<keyword evidence="2" id="KW-1133">Transmembrane helix</keyword>
<keyword evidence="2" id="KW-0472">Membrane</keyword>
<evidence type="ECO:0000256" key="1">
    <source>
        <dbReference type="SAM" id="MobiDB-lite"/>
    </source>
</evidence>
<dbReference type="FunCoup" id="A0A1Q3BRV5">
    <property type="interactions" value="179"/>
</dbReference>
<sequence>MCEFSSSTKKTQFSGLLLSDFILFCSFILSQPLYFSYFVFFSPYLIKLLSFLSPLFITTSLLLLALFTNLVHENSFIELSESNVSFFFTTFHTLVDCLRSKVDDENEDFQCFVELEAYKIVFETTPFDNKENQVEVFEGEANKEDCLARTRDAEFDRCLSNSSFRTSVSEVLNDDLEEIPFEITDQVMAEAKRLESFWQEKEDVEDSICKRKGAIEVKPPSIEFNKVEEQNEISLRIGSNAVDNTKSEAKVNADKAEEHVPKSKISSQRLKARFTRAAKDGDSFYSNSAENSLPPTQMGSNFGSCGSMRIEKEWRRTLACKLFEERHNVGGGEGMDMLWETYETDSRKMQSKRYSQKNKKSSNESCDDDYDDNEEEIDNGQLCCLQALKFSSGKMHLGIRRPNLVKITKALKGIGWLHHVSKIGKKEYH</sequence>
<evidence type="ECO:0000313" key="3">
    <source>
        <dbReference type="EMBL" id="GAV70731.1"/>
    </source>
</evidence>
<evidence type="ECO:0000256" key="2">
    <source>
        <dbReference type="SAM" id="Phobius"/>
    </source>
</evidence>
<feature type="compositionally biased region" description="Basic residues" evidence="1">
    <location>
        <begin position="349"/>
        <end position="360"/>
    </location>
</feature>
<dbReference type="EMBL" id="BDDD01000833">
    <property type="protein sequence ID" value="GAV70731.1"/>
    <property type="molecule type" value="Genomic_DNA"/>
</dbReference>
<feature type="region of interest" description="Disordered" evidence="1">
    <location>
        <begin position="348"/>
        <end position="371"/>
    </location>
</feature>
<feature type="transmembrane region" description="Helical" evidence="2">
    <location>
        <begin position="51"/>
        <end position="71"/>
    </location>
</feature>
<dbReference type="AlphaFoldDB" id="A0A1Q3BRV5"/>
<feature type="transmembrane region" description="Helical" evidence="2">
    <location>
        <begin position="21"/>
        <end position="45"/>
    </location>
</feature>
<organism evidence="3 4">
    <name type="scientific">Cephalotus follicularis</name>
    <name type="common">Albany pitcher plant</name>
    <dbReference type="NCBI Taxonomy" id="3775"/>
    <lineage>
        <taxon>Eukaryota</taxon>
        <taxon>Viridiplantae</taxon>
        <taxon>Streptophyta</taxon>
        <taxon>Embryophyta</taxon>
        <taxon>Tracheophyta</taxon>
        <taxon>Spermatophyta</taxon>
        <taxon>Magnoliopsida</taxon>
        <taxon>eudicotyledons</taxon>
        <taxon>Gunneridae</taxon>
        <taxon>Pentapetalae</taxon>
        <taxon>rosids</taxon>
        <taxon>fabids</taxon>
        <taxon>Oxalidales</taxon>
        <taxon>Cephalotaceae</taxon>
        <taxon>Cephalotus</taxon>
    </lineage>
</organism>
<dbReference type="STRING" id="3775.A0A1Q3BRV5"/>
<name>A0A1Q3BRV5_CEPFO</name>
<comment type="caution">
    <text evidence="3">The sequence shown here is derived from an EMBL/GenBank/DDBJ whole genome shotgun (WGS) entry which is preliminary data.</text>
</comment>
<dbReference type="InParanoid" id="A0A1Q3BRV5"/>
<proteinExistence type="predicted"/>
<dbReference type="OrthoDB" id="1939140at2759"/>
<dbReference type="PANTHER" id="PTHR36760:SF1">
    <property type="entry name" value="ACIDIC LEUCINE-RICH NUCLEAR PHOSPHOPROTEIN 32 FAMILY B PROTEIN"/>
    <property type="match status" value="1"/>
</dbReference>
<dbReference type="PANTHER" id="PTHR36760">
    <property type="entry name" value="ACIDIC LEUCINE-RICH NUCLEAR PHOSPHOPROTEIN 32 FAMILY B PROTEIN"/>
    <property type="match status" value="1"/>
</dbReference>
<reference evidence="4" key="1">
    <citation type="submission" date="2016-04" db="EMBL/GenBank/DDBJ databases">
        <title>Cephalotus genome sequencing.</title>
        <authorList>
            <person name="Fukushima K."/>
            <person name="Hasebe M."/>
            <person name="Fang X."/>
        </authorList>
    </citation>
    <scope>NUCLEOTIDE SEQUENCE [LARGE SCALE GENOMIC DNA]</scope>
    <source>
        <strain evidence="4">cv. St1</strain>
    </source>
</reference>